<evidence type="ECO:0000313" key="3">
    <source>
        <dbReference type="EMBL" id="ARE84390.1"/>
    </source>
</evidence>
<keyword evidence="2" id="KW-0472">Membrane</keyword>
<organism evidence="3 4">
    <name type="scientific">Roseovarius mucosus</name>
    <dbReference type="NCBI Taxonomy" id="215743"/>
    <lineage>
        <taxon>Bacteria</taxon>
        <taxon>Pseudomonadati</taxon>
        <taxon>Pseudomonadota</taxon>
        <taxon>Alphaproteobacteria</taxon>
        <taxon>Rhodobacterales</taxon>
        <taxon>Roseobacteraceae</taxon>
        <taxon>Roseovarius</taxon>
    </lineage>
</organism>
<keyword evidence="4" id="KW-1185">Reference proteome</keyword>
<dbReference type="Proteomes" id="UP000192273">
    <property type="component" value="Chromosome"/>
</dbReference>
<name>A0A1V0RRJ2_9RHOB</name>
<reference evidence="3 4" key="1">
    <citation type="submission" date="2017-03" db="EMBL/GenBank/DDBJ databases">
        <title>Genome Sequence of Roseovarius mucosus strain SMR3 Isolated from a culture of the Diatom Skeletonema marinoi.</title>
        <authorList>
            <person name="Topel M."/>
            <person name="Pinder M."/>
            <person name="Johansson O.N."/>
            <person name="Kourtchenko O."/>
            <person name="Godhe A."/>
            <person name="Clarke A.K."/>
        </authorList>
    </citation>
    <scope>NUCLEOTIDE SEQUENCE [LARGE SCALE GENOMIC DNA]</scope>
    <source>
        <strain evidence="3 4">SMR3</strain>
    </source>
</reference>
<evidence type="ECO:0000313" key="4">
    <source>
        <dbReference type="Proteomes" id="UP000192273"/>
    </source>
</evidence>
<dbReference type="AlphaFoldDB" id="A0A1V0RRJ2"/>
<sequence length="86" mass="9210">MSENTISNKDSIPEFGRQTLENQVNPTDLVPPSPSILDTMLNLAGTAPAILFGLGMVIFLFSALTGRPNWGILVAMLAAGYVLTQF</sequence>
<accession>A0A1V0RRJ2</accession>
<feature type="compositionally biased region" description="Polar residues" evidence="1">
    <location>
        <begin position="1"/>
        <end position="10"/>
    </location>
</feature>
<dbReference type="RefSeq" id="WP_081507762.1">
    <property type="nucleotide sequence ID" value="NZ_CP020474.1"/>
</dbReference>
<protein>
    <submittedName>
        <fullName evidence="3">Uncharacterized protein</fullName>
    </submittedName>
</protein>
<keyword evidence="2" id="KW-1133">Transmembrane helix</keyword>
<evidence type="ECO:0000256" key="1">
    <source>
        <dbReference type="SAM" id="MobiDB-lite"/>
    </source>
</evidence>
<evidence type="ECO:0000256" key="2">
    <source>
        <dbReference type="SAM" id="Phobius"/>
    </source>
</evidence>
<dbReference type="EMBL" id="CP020474">
    <property type="protein sequence ID" value="ARE84390.1"/>
    <property type="molecule type" value="Genomic_DNA"/>
</dbReference>
<feature type="transmembrane region" description="Helical" evidence="2">
    <location>
        <begin position="68"/>
        <end position="84"/>
    </location>
</feature>
<proteinExistence type="predicted"/>
<keyword evidence="2" id="KW-0812">Transmembrane</keyword>
<dbReference type="KEGG" id="rmm:ROSMUCSMR3_02923"/>
<feature type="transmembrane region" description="Helical" evidence="2">
    <location>
        <begin position="40"/>
        <end position="61"/>
    </location>
</feature>
<feature type="region of interest" description="Disordered" evidence="1">
    <location>
        <begin position="1"/>
        <end position="28"/>
    </location>
</feature>
<gene>
    <name evidence="3" type="ORF">ROSMUCSMR3_02923</name>
</gene>